<reference evidence="2 3" key="1">
    <citation type="journal article" date="2020" name="Syst. Appl. Microbiol.">
        <title>Alienimonas chondri sp. nov., a novel planctomycete isolated from the biofilm of the red alga Chondrus crispus.</title>
        <authorList>
            <person name="Vitorino I."/>
            <person name="Albuquerque L."/>
            <person name="Wiegand S."/>
            <person name="Kallscheuer N."/>
            <person name="da Costa M.S."/>
            <person name="Lobo-da-Cunha A."/>
            <person name="Jogler C."/>
            <person name="Lage O.M."/>
        </authorList>
    </citation>
    <scope>NUCLEOTIDE SEQUENCE [LARGE SCALE GENOMIC DNA]</scope>
    <source>
        <strain evidence="2 3">LzC2</strain>
    </source>
</reference>
<proteinExistence type="predicted"/>
<comment type="caution">
    <text evidence="2">The sequence shown here is derived from an EMBL/GenBank/DDBJ whole genome shotgun (WGS) entry which is preliminary data.</text>
</comment>
<dbReference type="Gene3D" id="3.50.50.60">
    <property type="entry name" value="FAD/NAD(P)-binding domain"/>
    <property type="match status" value="1"/>
</dbReference>
<organism evidence="2 3">
    <name type="scientific">Alienimonas chondri</name>
    <dbReference type="NCBI Taxonomy" id="2681879"/>
    <lineage>
        <taxon>Bacteria</taxon>
        <taxon>Pseudomonadati</taxon>
        <taxon>Planctomycetota</taxon>
        <taxon>Planctomycetia</taxon>
        <taxon>Planctomycetales</taxon>
        <taxon>Planctomycetaceae</taxon>
        <taxon>Alienimonas</taxon>
    </lineage>
</organism>
<sequence length="448" mass="48977">MIETVTPETDDRAQPPVAEAYDAIVIGGGPAGSAAAAALAEAGKSVLLLERQPAGRFHVGESLIPETYWSLKRLGLIDRLNEVGFVKKYSVQFVSSTGKESAPFYFDEDDDGRVIEKEGSQTWQVERGKFDRMLLERAEELGAVVRTDAHVLDVLWDGEPLDADGKPNAEARAAGVKVKFGKGDAAFTREIQSEVLLDATGQTAFIGRRLGVMEADPHLKKGTLWSYWENAERSPEDPREDGCTVIIQGENKKSWFWYIPLGDGITSVGCTGDMSHMFGPHRSSTTETYESEIAAAPGIARRLKNATRVRDVFTTKDFSYYSGVGAGNGWMVIGDAFGFIDPVYSSGVFLALDSGLRGASAAIAALDSGDTSAATLGAWQPEYKKGVENFRKLVYAFYDEGFSIGGFLRDYPQFKMGIVDVLVGNVFRPELDEMFEYMPQSRRETATA</sequence>
<accession>A0ABX1VED7</accession>
<dbReference type="PANTHER" id="PTHR43747:SF1">
    <property type="entry name" value="SLR1998 PROTEIN"/>
    <property type="match status" value="1"/>
</dbReference>
<evidence type="ECO:0000313" key="3">
    <source>
        <dbReference type="Proteomes" id="UP000609651"/>
    </source>
</evidence>
<dbReference type="InterPro" id="IPR036188">
    <property type="entry name" value="FAD/NAD-bd_sf"/>
</dbReference>
<dbReference type="SUPFAM" id="SSF51905">
    <property type="entry name" value="FAD/NAD(P)-binding domain"/>
    <property type="match status" value="1"/>
</dbReference>
<protein>
    <recommendedName>
        <fullName evidence="1">FAD-binding domain-containing protein</fullName>
    </recommendedName>
</protein>
<keyword evidence="3" id="KW-1185">Reference proteome</keyword>
<evidence type="ECO:0000259" key="1">
    <source>
        <dbReference type="Pfam" id="PF01494"/>
    </source>
</evidence>
<gene>
    <name evidence="2" type="ORF">LzC2_25270</name>
</gene>
<feature type="domain" description="FAD-binding" evidence="1">
    <location>
        <begin position="21"/>
        <end position="164"/>
    </location>
</feature>
<evidence type="ECO:0000313" key="2">
    <source>
        <dbReference type="EMBL" id="NNJ26442.1"/>
    </source>
</evidence>
<dbReference type="EMBL" id="WTPX01000078">
    <property type="protein sequence ID" value="NNJ26442.1"/>
    <property type="molecule type" value="Genomic_DNA"/>
</dbReference>
<dbReference type="RefSeq" id="WP_171187484.1">
    <property type="nucleotide sequence ID" value="NZ_WTPX01000078.1"/>
</dbReference>
<name>A0ABX1VED7_9PLAN</name>
<dbReference type="Pfam" id="PF01494">
    <property type="entry name" value="FAD_binding_3"/>
    <property type="match status" value="1"/>
</dbReference>
<dbReference type="PANTHER" id="PTHR43747">
    <property type="entry name" value="FAD-BINDING PROTEIN"/>
    <property type="match status" value="1"/>
</dbReference>
<dbReference type="InterPro" id="IPR002938">
    <property type="entry name" value="FAD-bd"/>
</dbReference>
<dbReference type="InterPro" id="IPR006905">
    <property type="entry name" value="Flavin_halogenase"/>
</dbReference>
<dbReference type="InterPro" id="IPR050816">
    <property type="entry name" value="Flavin-dep_Halogenase_NPB"/>
</dbReference>
<dbReference type="Proteomes" id="UP000609651">
    <property type="component" value="Unassembled WGS sequence"/>
</dbReference>
<dbReference type="PRINTS" id="PR00420">
    <property type="entry name" value="RNGMNOXGNASE"/>
</dbReference>
<dbReference type="Pfam" id="PF04820">
    <property type="entry name" value="Trp_halogenase"/>
    <property type="match status" value="1"/>
</dbReference>